<organism evidence="1 2">
    <name type="scientific">Blattamonas nauphoetae</name>
    <dbReference type="NCBI Taxonomy" id="2049346"/>
    <lineage>
        <taxon>Eukaryota</taxon>
        <taxon>Metamonada</taxon>
        <taxon>Preaxostyla</taxon>
        <taxon>Oxymonadida</taxon>
        <taxon>Blattamonas</taxon>
    </lineage>
</organism>
<evidence type="ECO:0000313" key="1">
    <source>
        <dbReference type="EMBL" id="KAK2959729.1"/>
    </source>
</evidence>
<name>A0ABQ9Y7R4_9EUKA</name>
<sequence>MLLESVLRKLAVPDDSNVNICDFVFDAHGHASLILQPGSFGLIYGHHEESVSPSEFNEFKTILHPPPHTSRQPRPFLLPLTEPLQSEDGTIFLMSLENVLSLSKFTEFLISRKIPAVIVWYIECILGVESRLNLGLADLPLQQDDIVVDNLFRFHINPLPSSPTSGNGYESAYSVSSEIQRVSQYFVELIDNLKKSNLLLIPTITINEIFHSIEERAVGNRKEYSVMFLTDDVFKSARDSILAESQIHLHYLTRRGPSLGSESEARTESDNGLFDSVMWTLTRAYILVHDLEDKKWVDATVRLTDPEINLSSPKFTSFTKLLEPELDKILKQFDSDSPCVVPQIALLPTDASLAPSEVPDTGVVVGWISGEFDIVITFIALFSSHLPQRPPRLFSSDNLVGVTLQTGITQASVHPSLFHHLPSLFKQVASDIFVQSQMKDVDPTERFDSSIFDEKDDGILTKSLLRCLFVCDLVGASQLSTLGSSNHQVRHAAKSLFTSLVIIPIVIPQLPHVWSRLRNAFRDGKTEEQYALIRISTRWIFETEENYSIFDWDGLFSADMSWGTLFLVSLDLLIALLFCDVENESQVAKNKQIILSFERHQHGVSRIVSIFDDFPHNQLRIETIPILIGYSLLMTFLINSDFPSSGTAILLAHPEINLKYLIPLQFNIFYLSYTSLNPHKPHQPPLDLLFERTLRTNPLIFFLIFRVAPIDVSHTLHNTSLCGFHALCRRGAHINLLESDYVKSVHNVINTKWMFLTPLIYDTFNLFLFFPPPLVVRFFLPILRWESSHKVLVRSLKMIMMTLLLVTAPFGDCVSLKELFRSVRHHSNILNSINDDNDSDDFGVTLRCECLEWLSIPTGFGSALVHSNISECLDPFNGQLRSHDSSDDPLNSHDPSRMFGFLSATTKIVSDGIASFGSVLRELSPSTKLIRFDDVGLVSLRNWILSVGWVGVCEEGGVSGQR</sequence>
<gene>
    <name evidence="1" type="ORF">BLNAU_5218</name>
</gene>
<protein>
    <submittedName>
        <fullName evidence="1">Uncharacterized protein</fullName>
    </submittedName>
</protein>
<comment type="caution">
    <text evidence="1">The sequence shown here is derived from an EMBL/GenBank/DDBJ whole genome shotgun (WGS) entry which is preliminary data.</text>
</comment>
<evidence type="ECO:0000313" key="2">
    <source>
        <dbReference type="Proteomes" id="UP001281761"/>
    </source>
</evidence>
<dbReference type="EMBL" id="JARBJD010000027">
    <property type="protein sequence ID" value="KAK2959729.1"/>
    <property type="molecule type" value="Genomic_DNA"/>
</dbReference>
<accession>A0ABQ9Y7R4</accession>
<keyword evidence="2" id="KW-1185">Reference proteome</keyword>
<proteinExistence type="predicted"/>
<reference evidence="1 2" key="1">
    <citation type="journal article" date="2022" name="bioRxiv">
        <title>Genomics of Preaxostyla Flagellates Illuminates Evolutionary Transitions and the Path Towards Mitochondrial Loss.</title>
        <authorList>
            <person name="Novak L.V.F."/>
            <person name="Treitli S.C."/>
            <person name="Pyrih J."/>
            <person name="Halakuc P."/>
            <person name="Pipaliya S.V."/>
            <person name="Vacek V."/>
            <person name="Brzon O."/>
            <person name="Soukal P."/>
            <person name="Eme L."/>
            <person name="Dacks J.B."/>
            <person name="Karnkowska A."/>
            <person name="Elias M."/>
            <person name="Hampl V."/>
        </authorList>
    </citation>
    <scope>NUCLEOTIDE SEQUENCE [LARGE SCALE GENOMIC DNA]</scope>
    <source>
        <strain evidence="1">NAU3</strain>
        <tissue evidence="1">Gut</tissue>
    </source>
</reference>
<dbReference type="Proteomes" id="UP001281761">
    <property type="component" value="Unassembled WGS sequence"/>
</dbReference>